<comment type="caution">
    <text evidence="2">The sequence shown here is derived from an EMBL/GenBank/DDBJ whole genome shotgun (WGS) entry which is preliminary data.</text>
</comment>
<dbReference type="EMBL" id="NZBD01000009">
    <property type="protein sequence ID" value="MAG18143.1"/>
    <property type="molecule type" value="Genomic_DNA"/>
</dbReference>
<name>A0A2D6LPM2_9ARCH</name>
<keyword evidence="1" id="KW-1133">Transmembrane helix</keyword>
<evidence type="ECO:0000313" key="3">
    <source>
        <dbReference type="Proteomes" id="UP000226712"/>
    </source>
</evidence>
<feature type="transmembrane region" description="Helical" evidence="1">
    <location>
        <begin position="12"/>
        <end position="31"/>
    </location>
</feature>
<protein>
    <submittedName>
        <fullName evidence="2">Uncharacterized protein</fullName>
    </submittedName>
</protein>
<reference evidence="3" key="1">
    <citation type="submission" date="2017-09" db="EMBL/GenBank/DDBJ databases">
        <title>The Reconstruction of 2,631 Draft Metagenome-Assembled Genomes from the Global Oceans.</title>
        <authorList>
            <person name="Tully B.J."/>
            <person name="Graham E.D."/>
            <person name="Heidelberg J.F."/>
        </authorList>
    </citation>
    <scope>NUCLEOTIDE SEQUENCE [LARGE SCALE GENOMIC DNA]</scope>
</reference>
<proteinExistence type="predicted"/>
<accession>A0A2D6LPM2</accession>
<evidence type="ECO:0000256" key="1">
    <source>
        <dbReference type="SAM" id="Phobius"/>
    </source>
</evidence>
<evidence type="ECO:0000313" key="2">
    <source>
        <dbReference type="EMBL" id="MAG18143.1"/>
    </source>
</evidence>
<organism evidence="2 3">
    <name type="scientific">Candidatus Iainarchaeum sp</name>
    <dbReference type="NCBI Taxonomy" id="3101447"/>
    <lineage>
        <taxon>Archaea</taxon>
        <taxon>Candidatus Iainarchaeota</taxon>
        <taxon>Candidatus Iainarchaeia</taxon>
        <taxon>Candidatus Iainarchaeales</taxon>
        <taxon>Candidatus Iainarchaeaceae</taxon>
        <taxon>Candidatus Iainarchaeum</taxon>
    </lineage>
</organism>
<sequence length="218" mass="25241">MLKEIFKSKRITDLLLISFMVFFVLVAFVLFSPSENSNYRPYRPELYIDDSGNPECPEEFGCCTGEFYKQKKCYAYQACINFKCQIRECTAECCVLDRFERKECPAGLVCDRYECKKPECPYSCCENESEYRDKSCKNNLECTNSNECHVRECKNQCCEGIEGYREVLCPAPQECNNGICEKPECTARCCMANDPDYKEKSCPPHENCVGRVCVIKFF</sequence>
<dbReference type="Proteomes" id="UP000226712">
    <property type="component" value="Unassembled WGS sequence"/>
</dbReference>
<keyword evidence="1" id="KW-0812">Transmembrane</keyword>
<keyword evidence="1" id="KW-0472">Membrane</keyword>
<dbReference type="AlphaFoldDB" id="A0A2D6LPM2"/>
<gene>
    <name evidence="2" type="ORF">CL944_01580</name>
</gene>